<dbReference type="CDD" id="cd00085">
    <property type="entry name" value="HNHc"/>
    <property type="match status" value="1"/>
</dbReference>
<dbReference type="Gene3D" id="1.10.30.50">
    <property type="match status" value="1"/>
</dbReference>
<reference evidence="2 3" key="1">
    <citation type="submission" date="2018-11" db="EMBL/GenBank/DDBJ databases">
        <title>Whole genome sequencing of an environmental sample.</title>
        <authorList>
            <person name="Sarangi A.N."/>
            <person name="Singh D."/>
            <person name="Tripathy S."/>
        </authorList>
    </citation>
    <scope>NUCLEOTIDE SEQUENCE [LARGE SCALE GENOMIC DNA]</scope>
    <source>
        <strain evidence="2 3">Lakshadweep</strain>
    </source>
</reference>
<evidence type="ECO:0000259" key="1">
    <source>
        <dbReference type="Pfam" id="PF01844"/>
    </source>
</evidence>
<dbReference type="InterPro" id="IPR003615">
    <property type="entry name" value="HNH_nuc"/>
</dbReference>
<dbReference type="InterPro" id="IPR002711">
    <property type="entry name" value="HNH"/>
</dbReference>
<sequence length="199" mass="22740">MNRKRAGELSKAFGLNVVQSRYSDWGNFYGLIQSYPCALWDRSGYIIFSHEDELNMPGISVSKRINVPKGISSLDGYKRVMSVAHLPEELPDRIEYKEGIVKQIKVNRYERDQKARDACLSHYGYVCQVCNIKLCDIYGVVAETLIHVHHIKPLSEIGDSYIVDPVNDLIPVCPNCHAVIHLKSPPYTPQEVSEMFRRE</sequence>
<dbReference type="GO" id="GO:0004519">
    <property type="term" value="F:endonuclease activity"/>
    <property type="evidence" value="ECO:0007669"/>
    <property type="project" value="InterPro"/>
</dbReference>
<evidence type="ECO:0000313" key="2">
    <source>
        <dbReference type="EMBL" id="RZM79724.1"/>
    </source>
</evidence>
<keyword evidence="3" id="KW-1185">Reference proteome</keyword>
<accession>A0A4Q7EB49</accession>
<dbReference type="EMBL" id="QVFV01000002">
    <property type="protein sequence ID" value="RZM79724.1"/>
    <property type="molecule type" value="Genomic_DNA"/>
</dbReference>
<dbReference type="Pfam" id="PF01844">
    <property type="entry name" value="HNH"/>
    <property type="match status" value="1"/>
</dbReference>
<dbReference type="Proteomes" id="UP000292459">
    <property type="component" value="Unassembled WGS sequence"/>
</dbReference>
<evidence type="ECO:0000313" key="3">
    <source>
        <dbReference type="Proteomes" id="UP000292459"/>
    </source>
</evidence>
<dbReference type="GO" id="GO:0003676">
    <property type="term" value="F:nucleic acid binding"/>
    <property type="evidence" value="ECO:0007669"/>
    <property type="project" value="InterPro"/>
</dbReference>
<dbReference type="GO" id="GO:0008270">
    <property type="term" value="F:zinc ion binding"/>
    <property type="evidence" value="ECO:0007669"/>
    <property type="project" value="InterPro"/>
</dbReference>
<comment type="caution">
    <text evidence="2">The sequence shown here is derived from an EMBL/GenBank/DDBJ whole genome shotgun (WGS) entry which is preliminary data.</text>
</comment>
<dbReference type="AlphaFoldDB" id="A0A4Q7EB49"/>
<organism evidence="2 3">
    <name type="scientific">Leptolyngbya iicbica LK</name>
    <dbReference type="NCBI Taxonomy" id="2294035"/>
    <lineage>
        <taxon>Bacteria</taxon>
        <taxon>Bacillati</taxon>
        <taxon>Cyanobacteriota</taxon>
        <taxon>Cyanophyceae</taxon>
        <taxon>Leptolyngbyales</taxon>
        <taxon>Leptolyngbyaceae</taxon>
        <taxon>Leptolyngbya group</taxon>
        <taxon>Leptolyngbya</taxon>
        <taxon>Leptolyngbya iicbica</taxon>
    </lineage>
</organism>
<proteinExistence type="predicted"/>
<gene>
    <name evidence="2" type="ORF">DYY88_13590</name>
</gene>
<name>A0A4Q7EB49_9CYAN</name>
<feature type="domain" description="HNH" evidence="1">
    <location>
        <begin position="127"/>
        <end position="178"/>
    </location>
</feature>
<protein>
    <recommendedName>
        <fullName evidence="1">HNH domain-containing protein</fullName>
    </recommendedName>
</protein>